<organism evidence="1 2">
    <name type="scientific">Ancylostoma ceylanicum</name>
    <dbReference type="NCBI Taxonomy" id="53326"/>
    <lineage>
        <taxon>Eukaryota</taxon>
        <taxon>Metazoa</taxon>
        <taxon>Ecdysozoa</taxon>
        <taxon>Nematoda</taxon>
        <taxon>Chromadorea</taxon>
        <taxon>Rhabditida</taxon>
        <taxon>Rhabditina</taxon>
        <taxon>Rhabditomorpha</taxon>
        <taxon>Strongyloidea</taxon>
        <taxon>Ancylostomatidae</taxon>
        <taxon>Ancylostomatinae</taxon>
        <taxon>Ancylostoma</taxon>
    </lineage>
</organism>
<keyword evidence="2" id="KW-1185">Reference proteome</keyword>
<reference evidence="2" key="1">
    <citation type="journal article" date="2015" name="Nat. Genet.">
        <title>The genome and transcriptome of the zoonotic hookworm Ancylostoma ceylanicum identify infection-specific gene families.</title>
        <authorList>
            <person name="Schwarz E.M."/>
            <person name="Hu Y."/>
            <person name="Antoshechkin I."/>
            <person name="Miller M.M."/>
            <person name="Sternberg P.W."/>
            <person name="Aroian R.V."/>
        </authorList>
    </citation>
    <scope>NUCLEOTIDE SEQUENCE</scope>
    <source>
        <strain evidence="2">HY135</strain>
    </source>
</reference>
<name>A0A016TGF9_9BILA</name>
<evidence type="ECO:0000313" key="2">
    <source>
        <dbReference type="Proteomes" id="UP000024635"/>
    </source>
</evidence>
<dbReference type="AlphaFoldDB" id="A0A016TGF9"/>
<dbReference type="Proteomes" id="UP000024635">
    <property type="component" value="Unassembled WGS sequence"/>
</dbReference>
<accession>A0A016TGF9</accession>
<evidence type="ECO:0000313" key="1">
    <source>
        <dbReference type="EMBL" id="EYC01772.1"/>
    </source>
</evidence>
<gene>
    <name evidence="1" type="primary">Acey_s0104.g3594</name>
    <name evidence="1" type="ORF">Y032_0104g3594</name>
</gene>
<sequence>MSTHFINVRRHNSDSDRTAMTLSFHQVVCPSYHLTLTQSKQSSSASKIYCSLSGKFEDAIQKETVFKYLAFASLIERLVLFLFLLDRTTDSSGLRTLSITITKQFP</sequence>
<proteinExistence type="predicted"/>
<dbReference type="EMBL" id="JARK01001440">
    <property type="protein sequence ID" value="EYC01772.1"/>
    <property type="molecule type" value="Genomic_DNA"/>
</dbReference>
<protein>
    <submittedName>
        <fullName evidence="1">Uncharacterized protein</fullName>
    </submittedName>
</protein>
<comment type="caution">
    <text evidence="1">The sequence shown here is derived from an EMBL/GenBank/DDBJ whole genome shotgun (WGS) entry which is preliminary data.</text>
</comment>